<dbReference type="CDD" id="cd01650">
    <property type="entry name" value="RT_nLTR_like"/>
    <property type="match status" value="1"/>
</dbReference>
<dbReference type="PANTHER" id="PTHR47027">
    <property type="entry name" value="REVERSE TRANSCRIPTASE DOMAIN-CONTAINING PROTEIN"/>
    <property type="match status" value="1"/>
</dbReference>
<dbReference type="Proteomes" id="UP001153954">
    <property type="component" value="Unassembled WGS sequence"/>
</dbReference>
<dbReference type="PANTHER" id="PTHR47027:SF20">
    <property type="entry name" value="REVERSE TRANSCRIPTASE-LIKE PROTEIN WITH RNA-DIRECTED DNA POLYMERASE DOMAIN"/>
    <property type="match status" value="1"/>
</dbReference>
<proteinExistence type="predicted"/>
<evidence type="ECO:0000313" key="4">
    <source>
        <dbReference type="EMBL" id="CAH2108793.1"/>
    </source>
</evidence>
<dbReference type="InterPro" id="IPR043502">
    <property type="entry name" value="DNA/RNA_pol_sf"/>
</dbReference>
<keyword evidence="1" id="KW-0863">Zinc-finger</keyword>
<dbReference type="AlphaFoldDB" id="A0AAU9VC11"/>
<organism evidence="4 5">
    <name type="scientific">Euphydryas editha</name>
    <name type="common">Edith's checkerspot</name>
    <dbReference type="NCBI Taxonomy" id="104508"/>
    <lineage>
        <taxon>Eukaryota</taxon>
        <taxon>Metazoa</taxon>
        <taxon>Ecdysozoa</taxon>
        <taxon>Arthropoda</taxon>
        <taxon>Hexapoda</taxon>
        <taxon>Insecta</taxon>
        <taxon>Pterygota</taxon>
        <taxon>Neoptera</taxon>
        <taxon>Endopterygota</taxon>
        <taxon>Lepidoptera</taxon>
        <taxon>Glossata</taxon>
        <taxon>Ditrysia</taxon>
        <taxon>Papilionoidea</taxon>
        <taxon>Nymphalidae</taxon>
        <taxon>Nymphalinae</taxon>
        <taxon>Euphydryas</taxon>
    </lineage>
</organism>
<sequence length="825" mass="95465">MRGAHCWTDHRLVVTKLRLRLQLPRRSGKPKPYASLNVDGLKDPVKRGKYARTLTTGLLSVNKYGGRALCDWGTLSSHILDTASSTLGQKVRKIEDWFDENDEVLMRAFGKHRHLLRQQRRSNRSANTTEIRQSERELVRLSRKKKDGWWRGKAHHIQWLADTNQLGEFYDEVRKLFSTTSFTKVPIKPASGKGLIKSKEEVLKRWAEHFSILLNVDRAADLEHIRSIPQLPIFTELDNSLSREEVALAINQQKNKRAVGIDFIPGELLKYGGDELQFAIWVHFDRMWKEEQVPYTFKASRIKALYKNRGDRSCCDSYRGISLLSVPGKVFARVLLNRLMKLSEQLLPETQFGFRPERGTCEAIFSIRQLQEKSREQGRHLYLCFVDLEKAFDSVPREALWIVLSKIGCTEKFVRLLRLLHDDMECCVAVNDEQSEFFSVTCGVKQGCVLAPTLFALYFAVVVKEVLKSTSEGVRIRFRTDGGVFNLARLKSRTKVSHALITEMVYADDLCFVTESPDGLQQLMSNFNESCRKFGLKISVKKTEVMSLDIQGNETLVIKLGGEKLKQVHKFRYLGSTISSKCDLDAEINSRIGAAAASFGKLDAKVFSSHDLKLETKIYVYMAVVLPNILYSSETWTVYRRHIRALDRFHLKCLRKILNIRWSDRIRNTEVLRRANVGGIEAFLIQRQLRWCGHVSRMAERRVAKRIFYSELEEGRRKLGGQLLRYKDVLKRHMKRCSIDPLLWEKQAARRPEWRALVKTSVQNFEDRRLYELDAKRDELKARPPVAFRYNYVNGVLTCPQCARIFTKKIGYISHTRAHLRQNRS</sequence>
<keyword evidence="1" id="KW-0862">Zinc</keyword>
<dbReference type="PROSITE" id="PS00028">
    <property type="entry name" value="ZINC_FINGER_C2H2_1"/>
    <property type="match status" value="1"/>
</dbReference>
<dbReference type="EMBL" id="CAKOGL010000036">
    <property type="protein sequence ID" value="CAH2108793.1"/>
    <property type="molecule type" value="Genomic_DNA"/>
</dbReference>
<evidence type="ECO:0000256" key="1">
    <source>
        <dbReference type="PROSITE-ProRule" id="PRU00042"/>
    </source>
</evidence>
<dbReference type="GO" id="GO:0008270">
    <property type="term" value="F:zinc ion binding"/>
    <property type="evidence" value="ECO:0007669"/>
    <property type="project" value="UniProtKB-KW"/>
</dbReference>
<feature type="domain" description="Reverse transcriptase" evidence="3">
    <location>
        <begin position="286"/>
        <end position="578"/>
    </location>
</feature>
<gene>
    <name evidence="4" type="ORF">EEDITHA_LOCUS22699</name>
</gene>
<dbReference type="Pfam" id="PF00078">
    <property type="entry name" value="RVT_1"/>
    <property type="match status" value="1"/>
</dbReference>
<keyword evidence="5" id="KW-1185">Reference proteome</keyword>
<dbReference type="SUPFAM" id="SSF56672">
    <property type="entry name" value="DNA/RNA polymerases"/>
    <property type="match status" value="1"/>
</dbReference>
<name>A0AAU9VC11_EUPED</name>
<evidence type="ECO:0000259" key="3">
    <source>
        <dbReference type="PROSITE" id="PS50878"/>
    </source>
</evidence>
<evidence type="ECO:0000313" key="5">
    <source>
        <dbReference type="Proteomes" id="UP001153954"/>
    </source>
</evidence>
<dbReference type="InterPro" id="IPR013087">
    <property type="entry name" value="Znf_C2H2_type"/>
</dbReference>
<dbReference type="PROSITE" id="PS50878">
    <property type="entry name" value="RT_POL"/>
    <property type="match status" value="1"/>
</dbReference>
<feature type="domain" description="C2H2-type" evidence="2">
    <location>
        <begin position="797"/>
        <end position="824"/>
    </location>
</feature>
<protein>
    <recommendedName>
        <fullName evidence="6">Reverse transcriptase domain-containing protein</fullName>
    </recommendedName>
</protein>
<evidence type="ECO:0008006" key="6">
    <source>
        <dbReference type="Google" id="ProtNLM"/>
    </source>
</evidence>
<accession>A0AAU9VC11</accession>
<dbReference type="GO" id="GO:0071897">
    <property type="term" value="P:DNA biosynthetic process"/>
    <property type="evidence" value="ECO:0007669"/>
    <property type="project" value="UniProtKB-ARBA"/>
</dbReference>
<reference evidence="4" key="1">
    <citation type="submission" date="2022-03" db="EMBL/GenBank/DDBJ databases">
        <authorList>
            <person name="Tunstrom K."/>
        </authorList>
    </citation>
    <scope>NUCLEOTIDE SEQUENCE</scope>
</reference>
<keyword evidence="1" id="KW-0479">Metal-binding</keyword>
<dbReference type="PROSITE" id="PS50157">
    <property type="entry name" value="ZINC_FINGER_C2H2_2"/>
    <property type="match status" value="1"/>
</dbReference>
<evidence type="ECO:0000259" key="2">
    <source>
        <dbReference type="PROSITE" id="PS50157"/>
    </source>
</evidence>
<comment type="caution">
    <text evidence="4">The sequence shown here is derived from an EMBL/GenBank/DDBJ whole genome shotgun (WGS) entry which is preliminary data.</text>
</comment>
<dbReference type="InterPro" id="IPR000477">
    <property type="entry name" value="RT_dom"/>
</dbReference>